<reference evidence="3" key="1">
    <citation type="submission" date="2021-01" db="EMBL/GenBank/DDBJ databases">
        <authorList>
            <person name="Corre E."/>
            <person name="Pelletier E."/>
            <person name="Niang G."/>
            <person name="Scheremetjew M."/>
            <person name="Finn R."/>
            <person name="Kale V."/>
            <person name="Holt S."/>
            <person name="Cochrane G."/>
            <person name="Meng A."/>
            <person name="Brown T."/>
            <person name="Cohen L."/>
        </authorList>
    </citation>
    <scope>NUCLEOTIDE SEQUENCE</scope>
    <source>
        <strain evidence="3">CCMP 410</strain>
    </source>
</reference>
<dbReference type="InterPro" id="IPR007138">
    <property type="entry name" value="ABM_dom"/>
</dbReference>
<organism evidence="3">
    <name type="scientific">Grammatophora oceanica</name>
    <dbReference type="NCBI Taxonomy" id="210454"/>
    <lineage>
        <taxon>Eukaryota</taxon>
        <taxon>Sar</taxon>
        <taxon>Stramenopiles</taxon>
        <taxon>Ochrophyta</taxon>
        <taxon>Bacillariophyta</taxon>
        <taxon>Fragilariophyceae</taxon>
        <taxon>Fragilariophycidae</taxon>
        <taxon>Rhabdonematales</taxon>
        <taxon>Grammatophoraceae</taxon>
        <taxon>Grammatophora</taxon>
    </lineage>
</organism>
<feature type="signal peptide" evidence="1">
    <location>
        <begin position="1"/>
        <end position="24"/>
    </location>
</feature>
<evidence type="ECO:0000256" key="1">
    <source>
        <dbReference type="SAM" id="SignalP"/>
    </source>
</evidence>
<dbReference type="GO" id="GO:0016491">
    <property type="term" value="F:oxidoreductase activity"/>
    <property type="evidence" value="ECO:0007669"/>
    <property type="project" value="TreeGrafter"/>
</dbReference>
<evidence type="ECO:0000313" key="3">
    <source>
        <dbReference type="EMBL" id="CAD9275549.1"/>
    </source>
</evidence>
<dbReference type="InterPro" id="IPR050744">
    <property type="entry name" value="AI-2_Isomerase_LsrG"/>
</dbReference>
<dbReference type="PANTHER" id="PTHR33336">
    <property type="entry name" value="QUINOL MONOOXYGENASE YGIN-RELATED"/>
    <property type="match status" value="1"/>
</dbReference>
<feature type="chain" id="PRO_5030950407" description="ABM domain-containing protein" evidence="1">
    <location>
        <begin position="25"/>
        <end position="141"/>
    </location>
</feature>
<proteinExistence type="predicted"/>
<name>A0A7S1UR08_9STRA</name>
<dbReference type="InterPro" id="IPR011008">
    <property type="entry name" value="Dimeric_a/b-barrel"/>
</dbReference>
<dbReference type="AlphaFoldDB" id="A0A7S1UR08"/>
<dbReference type="GO" id="GO:0005829">
    <property type="term" value="C:cytosol"/>
    <property type="evidence" value="ECO:0007669"/>
    <property type="project" value="TreeGrafter"/>
</dbReference>
<evidence type="ECO:0000259" key="2">
    <source>
        <dbReference type="PROSITE" id="PS51725"/>
    </source>
</evidence>
<dbReference type="Pfam" id="PF03992">
    <property type="entry name" value="ABM"/>
    <property type="match status" value="1"/>
</dbReference>
<dbReference type="Gene3D" id="3.30.70.100">
    <property type="match status" value="1"/>
</dbReference>
<dbReference type="EMBL" id="HBGK01008596">
    <property type="protein sequence ID" value="CAD9275549.1"/>
    <property type="molecule type" value="Transcribed_RNA"/>
</dbReference>
<sequence length="141" mass="16067">MRMNFSPTVLLASASLLTRHSCRAFAPQASRSFVTRTSPLKMSKPFAVVVECEIEPDRMDEFLKMIETNAKETRKEPGCIRFDVLRSQDAQNKFFFYELYKDASAIDHHKAQPHYNLWADFKASGGTIASTSYKTDGEFLT</sequence>
<feature type="domain" description="ABM" evidence="2">
    <location>
        <begin position="46"/>
        <end position="139"/>
    </location>
</feature>
<gene>
    <name evidence="3" type="ORF">GOCE00092_LOCUS4457</name>
</gene>
<keyword evidence="1" id="KW-0732">Signal</keyword>
<dbReference type="PROSITE" id="PS51725">
    <property type="entry name" value="ABM"/>
    <property type="match status" value="1"/>
</dbReference>
<dbReference type="PANTHER" id="PTHR33336:SF1">
    <property type="entry name" value="(4S)-4-HYDROXY-5-PHOSPHONOOXYPENTANE-2,3-DIONE ISOMERASE"/>
    <property type="match status" value="1"/>
</dbReference>
<dbReference type="SUPFAM" id="SSF54909">
    <property type="entry name" value="Dimeric alpha+beta barrel"/>
    <property type="match status" value="1"/>
</dbReference>
<protein>
    <recommendedName>
        <fullName evidence="2">ABM domain-containing protein</fullName>
    </recommendedName>
</protein>
<accession>A0A7S1UR08</accession>